<gene>
    <name evidence="1" type="ORF">RPERSI_LOCUS10700</name>
</gene>
<protein>
    <submittedName>
        <fullName evidence="1">10939_t:CDS:1</fullName>
    </submittedName>
</protein>
<name>A0ACA9PRH2_9GLOM</name>
<organism evidence="1 2">
    <name type="scientific">Racocetra persica</name>
    <dbReference type="NCBI Taxonomy" id="160502"/>
    <lineage>
        <taxon>Eukaryota</taxon>
        <taxon>Fungi</taxon>
        <taxon>Fungi incertae sedis</taxon>
        <taxon>Mucoromycota</taxon>
        <taxon>Glomeromycotina</taxon>
        <taxon>Glomeromycetes</taxon>
        <taxon>Diversisporales</taxon>
        <taxon>Gigasporaceae</taxon>
        <taxon>Racocetra</taxon>
    </lineage>
</organism>
<feature type="non-terminal residue" evidence="1">
    <location>
        <position position="1"/>
    </location>
</feature>
<dbReference type="Proteomes" id="UP000789920">
    <property type="component" value="Unassembled WGS sequence"/>
</dbReference>
<dbReference type="EMBL" id="CAJVQC010021434">
    <property type="protein sequence ID" value="CAG8713318.1"/>
    <property type="molecule type" value="Genomic_DNA"/>
</dbReference>
<comment type="caution">
    <text evidence="1">The sequence shown here is derived from an EMBL/GenBank/DDBJ whole genome shotgun (WGS) entry which is preliminary data.</text>
</comment>
<reference evidence="1" key="1">
    <citation type="submission" date="2021-06" db="EMBL/GenBank/DDBJ databases">
        <authorList>
            <person name="Kallberg Y."/>
            <person name="Tangrot J."/>
            <person name="Rosling A."/>
        </authorList>
    </citation>
    <scope>NUCLEOTIDE SEQUENCE</scope>
    <source>
        <strain evidence="1">MA461A</strain>
    </source>
</reference>
<keyword evidence="2" id="KW-1185">Reference proteome</keyword>
<sequence>IEDLSHMPFLSLYLQLGAKSESSDVPKLESTKTRNMASCKRKIAEVLEDYKTDAKETRKEFIKKIRVENKEDSSASSAEIKEFREHFQISLGLFGLSPNIYNCLGQFTPVSATSSTVMVNDLTNSLKHLLSAWVDPAMGGNQEKMEIIKRMDPMVYKMEE</sequence>
<evidence type="ECO:0000313" key="2">
    <source>
        <dbReference type="Proteomes" id="UP000789920"/>
    </source>
</evidence>
<proteinExistence type="predicted"/>
<accession>A0ACA9PRH2</accession>
<evidence type="ECO:0000313" key="1">
    <source>
        <dbReference type="EMBL" id="CAG8713318.1"/>
    </source>
</evidence>